<reference evidence="8 9" key="1">
    <citation type="submission" date="2022-05" db="EMBL/GenBank/DDBJ databases">
        <authorList>
            <consortium name="Genoscope - CEA"/>
            <person name="William W."/>
        </authorList>
    </citation>
    <scope>NUCLEOTIDE SEQUENCE [LARGE SCALE GENOMIC DNA]</scope>
</reference>
<feature type="domain" description="G-protein coupled receptors family 1 profile" evidence="7">
    <location>
        <begin position="1"/>
        <end position="222"/>
    </location>
</feature>
<dbReference type="SUPFAM" id="SSF81321">
    <property type="entry name" value="Family A G protein-coupled receptor-like"/>
    <property type="match status" value="1"/>
</dbReference>
<keyword evidence="5 6" id="KW-0472">Membrane</keyword>
<proteinExistence type="predicted"/>
<organism evidence="8 9">
    <name type="scientific">Porites evermanni</name>
    <dbReference type="NCBI Taxonomy" id="104178"/>
    <lineage>
        <taxon>Eukaryota</taxon>
        <taxon>Metazoa</taxon>
        <taxon>Cnidaria</taxon>
        <taxon>Anthozoa</taxon>
        <taxon>Hexacorallia</taxon>
        <taxon>Scleractinia</taxon>
        <taxon>Fungiina</taxon>
        <taxon>Poritidae</taxon>
        <taxon>Porites</taxon>
    </lineage>
</organism>
<keyword evidence="2" id="KW-1003">Cell membrane</keyword>
<dbReference type="CDD" id="cd00637">
    <property type="entry name" value="7tm_classA_rhodopsin-like"/>
    <property type="match status" value="1"/>
</dbReference>
<dbReference type="EMBL" id="CALNXI010002526">
    <property type="protein sequence ID" value="CAH3188594.1"/>
    <property type="molecule type" value="Genomic_DNA"/>
</dbReference>
<dbReference type="PROSITE" id="PS50262">
    <property type="entry name" value="G_PROTEIN_RECEP_F1_2"/>
    <property type="match status" value="1"/>
</dbReference>
<evidence type="ECO:0000313" key="9">
    <source>
        <dbReference type="Proteomes" id="UP001159427"/>
    </source>
</evidence>
<feature type="transmembrane region" description="Helical" evidence="6">
    <location>
        <begin position="200"/>
        <end position="221"/>
    </location>
</feature>
<dbReference type="InterPro" id="IPR017452">
    <property type="entry name" value="GPCR_Rhodpsn_7TM"/>
</dbReference>
<evidence type="ECO:0000256" key="4">
    <source>
        <dbReference type="ARBA" id="ARBA00022989"/>
    </source>
</evidence>
<protein>
    <recommendedName>
        <fullName evidence="7">G-protein coupled receptors family 1 profile domain-containing protein</fullName>
    </recommendedName>
</protein>
<dbReference type="Pfam" id="PF00001">
    <property type="entry name" value="7tm_1"/>
    <property type="match status" value="1"/>
</dbReference>
<comment type="caution">
    <text evidence="8">The sequence shown here is derived from an EMBL/GenBank/DDBJ whole genome shotgun (WGS) entry which is preliminary data.</text>
</comment>
<feature type="transmembrane region" description="Helical" evidence="6">
    <location>
        <begin position="73"/>
        <end position="98"/>
    </location>
</feature>
<evidence type="ECO:0000313" key="8">
    <source>
        <dbReference type="EMBL" id="CAH3188594.1"/>
    </source>
</evidence>
<accession>A0ABN8SCB9</accession>
<dbReference type="Proteomes" id="UP001159427">
    <property type="component" value="Unassembled WGS sequence"/>
</dbReference>
<keyword evidence="3 6" id="KW-0812">Transmembrane</keyword>
<keyword evidence="4 6" id="KW-1133">Transmembrane helix</keyword>
<dbReference type="Gene3D" id="1.20.1070.10">
    <property type="entry name" value="Rhodopsin 7-helix transmembrane proteins"/>
    <property type="match status" value="2"/>
</dbReference>
<evidence type="ECO:0000256" key="1">
    <source>
        <dbReference type="ARBA" id="ARBA00004651"/>
    </source>
</evidence>
<evidence type="ECO:0000256" key="6">
    <source>
        <dbReference type="SAM" id="Phobius"/>
    </source>
</evidence>
<evidence type="ECO:0000256" key="3">
    <source>
        <dbReference type="ARBA" id="ARBA00022692"/>
    </source>
</evidence>
<gene>
    <name evidence="8" type="ORF">PEVE_00018660</name>
</gene>
<feature type="transmembrane region" description="Helical" evidence="6">
    <location>
        <begin position="32"/>
        <end position="61"/>
    </location>
</feature>
<dbReference type="PRINTS" id="PR00237">
    <property type="entry name" value="GPCRRHODOPSN"/>
</dbReference>
<dbReference type="InterPro" id="IPR000276">
    <property type="entry name" value="GPCR_Rhodpsn"/>
</dbReference>
<sequence>MNSSAVSETKKIALACDPAIPYGFLDETTMWAYGWLIFIAVINIVACPLTAVMNALVIITVKTKHRLKTKSNIALACLSTTDLTMGVIGQPAFIAWVIAQLQGNTSSMYCMKTVLSRPALRVLATVFVCQVVLYYETSRHKKQIATQQVSLEAREKFLKENKVFKLTAQVLFCLILCYLPLVVVVVTLPSNFFRTSVNLGYTALSTGLTAAVFNSVVNPFIYCASIRQFRVAFIQLVFRKSNADAENMEKRAFGRLNRVVLPHQEGSQE</sequence>
<evidence type="ECO:0000256" key="5">
    <source>
        <dbReference type="ARBA" id="ARBA00023136"/>
    </source>
</evidence>
<feature type="transmembrane region" description="Helical" evidence="6">
    <location>
        <begin position="166"/>
        <end position="188"/>
    </location>
</feature>
<name>A0ABN8SCB9_9CNID</name>
<evidence type="ECO:0000256" key="2">
    <source>
        <dbReference type="ARBA" id="ARBA00022475"/>
    </source>
</evidence>
<keyword evidence="9" id="KW-1185">Reference proteome</keyword>
<dbReference type="PANTHER" id="PTHR22750">
    <property type="entry name" value="G-PROTEIN COUPLED RECEPTOR"/>
    <property type="match status" value="1"/>
</dbReference>
<comment type="subcellular location">
    <subcellularLocation>
        <location evidence="1">Cell membrane</location>
        <topology evidence="1">Multi-pass membrane protein</topology>
    </subcellularLocation>
</comment>
<evidence type="ECO:0000259" key="7">
    <source>
        <dbReference type="PROSITE" id="PS50262"/>
    </source>
</evidence>
<feature type="transmembrane region" description="Helical" evidence="6">
    <location>
        <begin position="118"/>
        <end position="135"/>
    </location>
</feature>